<dbReference type="InterPro" id="IPR049278">
    <property type="entry name" value="MS_channel_C"/>
</dbReference>
<evidence type="ECO:0000313" key="10">
    <source>
        <dbReference type="EMBL" id="ALU25379.1"/>
    </source>
</evidence>
<sequence>MEKIVSSLENFLESILLSLPRYALGLVVLLGGIYIVKLILRIIGKRFDRRDLDKSLKGFLLSMIRIALYIVLLVIVASIMGFKSMSLTAVFASTGLAIGLALQGSLSNFAGGVLILLFKPFKIGDYISNTGGVEGTVDKIDLLYTTVTGATGLKIYCPNGPLANSVITNYTDITARRYDFVVGISYDTNIKTAQNVIQEALAKHKEVKQDPKPIIFVNSLADSSVNLNVRVWMDKANYWDTVFVIQQIVKNALDDANIEIPFPQRDIHVISDKEIK</sequence>
<proteinExistence type="inferred from homology"/>
<evidence type="ECO:0000256" key="5">
    <source>
        <dbReference type="ARBA" id="ARBA00022989"/>
    </source>
</evidence>
<keyword evidence="3" id="KW-1003">Cell membrane</keyword>
<dbReference type="InterPro" id="IPR010920">
    <property type="entry name" value="LSM_dom_sf"/>
</dbReference>
<evidence type="ECO:0000256" key="7">
    <source>
        <dbReference type="SAM" id="Phobius"/>
    </source>
</evidence>
<comment type="similarity">
    <text evidence="2">Belongs to the MscS (TC 1.A.23) family.</text>
</comment>
<evidence type="ECO:0000256" key="4">
    <source>
        <dbReference type="ARBA" id="ARBA00022692"/>
    </source>
</evidence>
<dbReference type="GO" id="GO:0008381">
    <property type="term" value="F:mechanosensitive monoatomic ion channel activity"/>
    <property type="evidence" value="ECO:0007669"/>
    <property type="project" value="InterPro"/>
</dbReference>
<dbReference type="AlphaFoldDB" id="A0AAI8C3D1"/>
<feature type="transmembrane region" description="Helical" evidence="7">
    <location>
        <begin position="20"/>
        <end position="40"/>
    </location>
</feature>
<evidence type="ECO:0000256" key="2">
    <source>
        <dbReference type="ARBA" id="ARBA00008017"/>
    </source>
</evidence>
<gene>
    <name evidence="10" type="ORF">AS202_04080</name>
</gene>
<feature type="domain" description="Mechanosensitive ion channel MscS C-terminal" evidence="9">
    <location>
        <begin position="180"/>
        <end position="260"/>
    </location>
</feature>
<evidence type="ECO:0000259" key="8">
    <source>
        <dbReference type="Pfam" id="PF00924"/>
    </source>
</evidence>
<dbReference type="SUPFAM" id="SSF82861">
    <property type="entry name" value="Mechanosensitive channel protein MscS (YggB), transmembrane region"/>
    <property type="match status" value="1"/>
</dbReference>
<organism evidence="10 11">
    <name type="scientific">Myroides odoratimimus</name>
    <dbReference type="NCBI Taxonomy" id="76832"/>
    <lineage>
        <taxon>Bacteria</taxon>
        <taxon>Pseudomonadati</taxon>
        <taxon>Bacteroidota</taxon>
        <taxon>Flavobacteriia</taxon>
        <taxon>Flavobacteriales</taxon>
        <taxon>Flavobacteriaceae</taxon>
        <taxon>Myroides</taxon>
    </lineage>
</organism>
<keyword evidence="5 7" id="KW-1133">Transmembrane helix</keyword>
<keyword evidence="4 7" id="KW-0812">Transmembrane</keyword>
<keyword evidence="6 7" id="KW-0472">Membrane</keyword>
<dbReference type="Pfam" id="PF00924">
    <property type="entry name" value="MS_channel_2nd"/>
    <property type="match status" value="1"/>
</dbReference>
<dbReference type="SUPFAM" id="SSF50182">
    <property type="entry name" value="Sm-like ribonucleoproteins"/>
    <property type="match status" value="1"/>
</dbReference>
<dbReference type="Gene3D" id="2.30.30.60">
    <property type="match status" value="1"/>
</dbReference>
<dbReference type="InterPro" id="IPR011066">
    <property type="entry name" value="MscS_channel_C_sf"/>
</dbReference>
<evidence type="ECO:0000259" key="9">
    <source>
        <dbReference type="Pfam" id="PF21082"/>
    </source>
</evidence>
<dbReference type="Proteomes" id="UP000069030">
    <property type="component" value="Chromosome"/>
</dbReference>
<dbReference type="Gene3D" id="1.10.287.1260">
    <property type="match status" value="1"/>
</dbReference>
<dbReference type="PANTHER" id="PTHR30221">
    <property type="entry name" value="SMALL-CONDUCTANCE MECHANOSENSITIVE CHANNEL"/>
    <property type="match status" value="1"/>
</dbReference>
<dbReference type="EMBL" id="CP013690">
    <property type="protein sequence ID" value="ALU25379.1"/>
    <property type="molecule type" value="Genomic_DNA"/>
</dbReference>
<dbReference type="SUPFAM" id="SSF82689">
    <property type="entry name" value="Mechanosensitive channel protein MscS (YggB), C-terminal domain"/>
    <property type="match status" value="1"/>
</dbReference>
<dbReference type="Gene3D" id="3.30.70.100">
    <property type="match status" value="1"/>
</dbReference>
<evidence type="ECO:0000256" key="1">
    <source>
        <dbReference type="ARBA" id="ARBA00004651"/>
    </source>
</evidence>
<dbReference type="RefSeq" id="WP_058699163.1">
    <property type="nucleotide sequence ID" value="NZ_CP013690.1"/>
</dbReference>
<evidence type="ECO:0000256" key="3">
    <source>
        <dbReference type="ARBA" id="ARBA00022475"/>
    </source>
</evidence>
<protein>
    <submittedName>
        <fullName evidence="10">Mechanosensitive ion channel protein MscS</fullName>
    </submittedName>
</protein>
<reference evidence="10 11" key="1">
    <citation type="journal article" date="2016" name="J. Zhejiang Univ. Sci. B">
        <title>Antibiotic resistance mechanisms of Myroides sp.</title>
        <authorList>
            <person name="Hu S."/>
            <person name="Yuan S."/>
            <person name="Qu H."/>
            <person name="Jiang T."/>
            <person name="Zhou Y."/>
            <person name="Wang M."/>
            <person name="Ming D."/>
        </authorList>
    </citation>
    <scope>NUCLEOTIDE SEQUENCE [LARGE SCALE GENOMIC DNA]</scope>
    <source>
        <strain evidence="10 11">PR63039</strain>
    </source>
</reference>
<evidence type="ECO:0000313" key="11">
    <source>
        <dbReference type="Proteomes" id="UP000069030"/>
    </source>
</evidence>
<feature type="transmembrane region" description="Helical" evidence="7">
    <location>
        <begin position="60"/>
        <end position="82"/>
    </location>
</feature>
<dbReference type="InterPro" id="IPR006685">
    <property type="entry name" value="MscS_channel_2nd"/>
</dbReference>
<comment type="subcellular location">
    <subcellularLocation>
        <location evidence="1">Cell membrane</location>
        <topology evidence="1">Multi-pass membrane protein</topology>
    </subcellularLocation>
</comment>
<evidence type="ECO:0000256" key="6">
    <source>
        <dbReference type="ARBA" id="ARBA00023136"/>
    </source>
</evidence>
<dbReference type="GO" id="GO:0005886">
    <property type="term" value="C:plasma membrane"/>
    <property type="evidence" value="ECO:0007669"/>
    <property type="project" value="UniProtKB-SubCell"/>
</dbReference>
<dbReference type="InterPro" id="IPR045275">
    <property type="entry name" value="MscS_archaea/bacteria_type"/>
</dbReference>
<dbReference type="Pfam" id="PF21082">
    <property type="entry name" value="MS_channel_3rd"/>
    <property type="match status" value="1"/>
</dbReference>
<feature type="transmembrane region" description="Helical" evidence="7">
    <location>
        <begin position="94"/>
        <end position="118"/>
    </location>
</feature>
<dbReference type="KEGG" id="mod:AS202_04080"/>
<dbReference type="InterPro" id="IPR011014">
    <property type="entry name" value="MscS_channel_TM-2"/>
</dbReference>
<feature type="domain" description="Mechanosensitive ion channel MscS" evidence="8">
    <location>
        <begin position="105"/>
        <end position="171"/>
    </location>
</feature>
<accession>A0AAI8C3D1</accession>
<dbReference type="InterPro" id="IPR023408">
    <property type="entry name" value="MscS_beta-dom_sf"/>
</dbReference>
<dbReference type="PANTHER" id="PTHR30221:SF1">
    <property type="entry name" value="SMALL-CONDUCTANCE MECHANOSENSITIVE CHANNEL"/>
    <property type="match status" value="1"/>
</dbReference>
<name>A0AAI8C3D1_9FLAO</name>